<gene>
    <name evidence="11" type="primary">fliL</name>
    <name evidence="11" type="ORF">BA70_07155</name>
</gene>
<protein>
    <recommendedName>
        <fullName evidence="10">Flagellar protein FliL</fullName>
    </recommendedName>
</protein>
<dbReference type="Pfam" id="PF03748">
    <property type="entry name" value="FliL"/>
    <property type="match status" value="1"/>
</dbReference>
<dbReference type="GO" id="GO:0071978">
    <property type="term" value="P:bacterial-type flagellum-dependent swarming motility"/>
    <property type="evidence" value="ECO:0007669"/>
    <property type="project" value="TreeGrafter"/>
</dbReference>
<evidence type="ECO:0000313" key="12">
    <source>
        <dbReference type="Proteomes" id="UP000028091"/>
    </source>
</evidence>
<keyword evidence="11" id="KW-0966">Cell projection</keyword>
<dbReference type="AlphaFoldDB" id="A0A081LF17"/>
<keyword evidence="4 10" id="KW-1003">Cell membrane</keyword>
<keyword evidence="5 10" id="KW-0145">Chemotaxis</keyword>
<name>A0A081LF17_9BACI</name>
<dbReference type="eggNOG" id="COG1580">
    <property type="taxonomic scope" value="Bacteria"/>
</dbReference>
<keyword evidence="9 10" id="KW-0472">Membrane</keyword>
<dbReference type="GO" id="GO:0009425">
    <property type="term" value="C:bacterial-type flagellum basal body"/>
    <property type="evidence" value="ECO:0007669"/>
    <property type="project" value="InterPro"/>
</dbReference>
<evidence type="ECO:0000256" key="9">
    <source>
        <dbReference type="ARBA" id="ARBA00023136"/>
    </source>
</evidence>
<dbReference type="PANTHER" id="PTHR35091:SF2">
    <property type="entry name" value="FLAGELLAR PROTEIN FLIL"/>
    <property type="match status" value="1"/>
</dbReference>
<keyword evidence="6 10" id="KW-0812">Transmembrane</keyword>
<organism evidence="11 12">
    <name type="scientific">Bacillus zhangzhouensis</name>
    <dbReference type="NCBI Taxonomy" id="1178540"/>
    <lineage>
        <taxon>Bacteria</taxon>
        <taxon>Bacillati</taxon>
        <taxon>Bacillota</taxon>
        <taxon>Bacilli</taxon>
        <taxon>Bacillales</taxon>
        <taxon>Bacillaceae</taxon>
        <taxon>Bacillus</taxon>
    </lineage>
</organism>
<dbReference type="GO" id="GO:0005886">
    <property type="term" value="C:plasma membrane"/>
    <property type="evidence" value="ECO:0007669"/>
    <property type="project" value="UniProtKB-SubCell"/>
</dbReference>
<evidence type="ECO:0000256" key="10">
    <source>
        <dbReference type="RuleBase" id="RU364125"/>
    </source>
</evidence>
<comment type="subcellular location">
    <subcellularLocation>
        <location evidence="2">Cell membrane</location>
        <topology evidence="2">Single-pass membrane protein</topology>
    </subcellularLocation>
</comment>
<evidence type="ECO:0000256" key="4">
    <source>
        <dbReference type="ARBA" id="ARBA00022475"/>
    </source>
</evidence>
<evidence type="ECO:0000256" key="5">
    <source>
        <dbReference type="ARBA" id="ARBA00022500"/>
    </source>
</evidence>
<proteinExistence type="inferred from homology"/>
<comment type="function">
    <text evidence="1 10">Controls the rotational direction of flagella during chemotaxis.</text>
</comment>
<evidence type="ECO:0000256" key="6">
    <source>
        <dbReference type="ARBA" id="ARBA00022692"/>
    </source>
</evidence>
<dbReference type="Proteomes" id="UP000028091">
    <property type="component" value="Unassembled WGS sequence"/>
</dbReference>
<evidence type="ECO:0000256" key="3">
    <source>
        <dbReference type="ARBA" id="ARBA00008281"/>
    </source>
</evidence>
<dbReference type="PANTHER" id="PTHR35091">
    <property type="entry name" value="FLAGELLAR PROTEIN FLIL"/>
    <property type="match status" value="1"/>
</dbReference>
<evidence type="ECO:0000256" key="7">
    <source>
        <dbReference type="ARBA" id="ARBA00022779"/>
    </source>
</evidence>
<keyword evidence="7 10" id="KW-0283">Flagellar rotation</keyword>
<evidence type="ECO:0000313" key="11">
    <source>
        <dbReference type="EMBL" id="KEP27843.1"/>
    </source>
</evidence>
<keyword evidence="11" id="KW-0969">Cilium</keyword>
<comment type="caution">
    <text evidence="11">The sequence shown here is derived from an EMBL/GenBank/DDBJ whole genome shotgun (WGS) entry which is preliminary data.</text>
</comment>
<keyword evidence="8 10" id="KW-1133">Transmembrane helix</keyword>
<dbReference type="GO" id="GO:0006935">
    <property type="term" value="P:chemotaxis"/>
    <property type="evidence" value="ECO:0007669"/>
    <property type="project" value="UniProtKB-KW"/>
</dbReference>
<keyword evidence="12" id="KW-1185">Reference proteome</keyword>
<reference evidence="11 12" key="1">
    <citation type="submission" date="2012-09" db="EMBL/GenBank/DDBJ databases">
        <title>Genome Sequence of Bacillus sp. DW5-4.</title>
        <authorList>
            <person name="Lai Q."/>
            <person name="Liu Y."/>
            <person name="Shao Z."/>
        </authorList>
    </citation>
    <scope>NUCLEOTIDE SEQUENCE [LARGE SCALE GENOMIC DNA]</scope>
    <source>
        <strain evidence="11 12">DW5-4</strain>
    </source>
</reference>
<comment type="similarity">
    <text evidence="3 10">Belongs to the FliL family.</text>
</comment>
<feature type="transmembrane region" description="Helical" evidence="10">
    <location>
        <begin position="6"/>
        <end position="27"/>
    </location>
</feature>
<accession>A0A081LF17</accession>
<evidence type="ECO:0000256" key="1">
    <source>
        <dbReference type="ARBA" id="ARBA00002254"/>
    </source>
</evidence>
<evidence type="ECO:0000256" key="8">
    <source>
        <dbReference type="ARBA" id="ARBA00022989"/>
    </source>
</evidence>
<keyword evidence="11" id="KW-0282">Flagellum</keyword>
<dbReference type="RefSeq" id="WP_034317727.1">
    <property type="nucleotide sequence ID" value="NZ_JBCMYH010000011.1"/>
</dbReference>
<evidence type="ECO:0000256" key="2">
    <source>
        <dbReference type="ARBA" id="ARBA00004162"/>
    </source>
</evidence>
<dbReference type="NCBIfam" id="NF005826">
    <property type="entry name" value="PRK07718.1"/>
    <property type="match status" value="1"/>
</dbReference>
<dbReference type="OrthoDB" id="2381796at2"/>
<dbReference type="EMBL" id="JOTP01000002">
    <property type="protein sequence ID" value="KEP27843.1"/>
    <property type="molecule type" value="Genomic_DNA"/>
</dbReference>
<dbReference type="InterPro" id="IPR005503">
    <property type="entry name" value="FliL"/>
</dbReference>
<sequence>MKKKLVVVMLIMIIAIVGIGAGIFFLLNGSDEAKAEKEPTADEVAKASIEIPEIITNLKSEGNAVKLVLNIETDSEKAKEELEKRSFQVKDAVIDILSDTNADELDGKKGREYFKTLVKNKVNNYLQDGKVKEVYITSFNLQ</sequence>